<feature type="domain" description="Cytochrome b561 bacterial/Ni-hydrogenase" evidence="14">
    <location>
        <begin position="9"/>
        <end position="188"/>
    </location>
</feature>
<proteinExistence type="inferred from homology"/>
<evidence type="ECO:0000313" key="15">
    <source>
        <dbReference type="EMBL" id="KAB1073494.1"/>
    </source>
</evidence>
<comment type="caution">
    <text evidence="15">The sequence shown here is derived from an EMBL/GenBank/DDBJ whole genome shotgun (WGS) entry which is preliminary data.</text>
</comment>
<comment type="similarity">
    <text evidence="12">Belongs to the cytochrome b561 family.</text>
</comment>
<evidence type="ECO:0000256" key="6">
    <source>
        <dbReference type="ARBA" id="ARBA00022692"/>
    </source>
</evidence>
<keyword evidence="10" id="KW-0408">Iron</keyword>
<dbReference type="AlphaFoldDB" id="A0A6N6MQ86"/>
<gene>
    <name evidence="15" type="ORF">F6X51_12210</name>
</gene>
<evidence type="ECO:0000256" key="9">
    <source>
        <dbReference type="ARBA" id="ARBA00022989"/>
    </source>
</evidence>
<dbReference type="RefSeq" id="WP_150963933.1">
    <property type="nucleotide sequence ID" value="NZ_VZZJ01000008.1"/>
</dbReference>
<dbReference type="InterPro" id="IPR011577">
    <property type="entry name" value="Cyt_b561_bac/Ni-Hgenase"/>
</dbReference>
<evidence type="ECO:0000256" key="2">
    <source>
        <dbReference type="ARBA" id="ARBA00004651"/>
    </source>
</evidence>
<dbReference type="InterPro" id="IPR016174">
    <property type="entry name" value="Di-haem_cyt_TM"/>
</dbReference>
<dbReference type="InterPro" id="IPR052168">
    <property type="entry name" value="Cytochrome_b561_oxidase"/>
</dbReference>
<feature type="transmembrane region" description="Helical" evidence="13">
    <location>
        <begin position="51"/>
        <end position="69"/>
    </location>
</feature>
<keyword evidence="6 13" id="KW-0812">Transmembrane</keyword>
<evidence type="ECO:0000259" key="14">
    <source>
        <dbReference type="Pfam" id="PF01292"/>
    </source>
</evidence>
<reference evidence="15 16" key="1">
    <citation type="submission" date="2019-09" db="EMBL/GenBank/DDBJ databases">
        <title>YIM 132548 draft genome.</title>
        <authorList>
            <person name="Jiang L."/>
        </authorList>
    </citation>
    <scope>NUCLEOTIDE SEQUENCE [LARGE SCALE GENOMIC DNA]</scope>
    <source>
        <strain evidence="15 16">YIM 132548</strain>
    </source>
</reference>
<evidence type="ECO:0000256" key="8">
    <source>
        <dbReference type="ARBA" id="ARBA00022982"/>
    </source>
</evidence>
<keyword evidence="16" id="KW-1185">Reference proteome</keyword>
<dbReference type="Proteomes" id="UP000441523">
    <property type="component" value="Unassembled WGS sequence"/>
</dbReference>
<dbReference type="PANTHER" id="PTHR30529:SF1">
    <property type="entry name" value="CYTOCHROME B561 HOMOLOG 2"/>
    <property type="match status" value="1"/>
</dbReference>
<dbReference type="PANTHER" id="PTHR30529">
    <property type="entry name" value="CYTOCHROME B561"/>
    <property type="match status" value="1"/>
</dbReference>
<dbReference type="EMBL" id="VZZJ01000008">
    <property type="protein sequence ID" value="KAB1073494.1"/>
    <property type="molecule type" value="Genomic_DNA"/>
</dbReference>
<evidence type="ECO:0000256" key="11">
    <source>
        <dbReference type="ARBA" id="ARBA00023136"/>
    </source>
</evidence>
<feature type="transmembrane region" description="Helical" evidence="13">
    <location>
        <begin position="156"/>
        <end position="175"/>
    </location>
</feature>
<evidence type="ECO:0000256" key="13">
    <source>
        <dbReference type="SAM" id="Phobius"/>
    </source>
</evidence>
<protein>
    <submittedName>
        <fullName evidence="15">Cytochrome b</fullName>
    </submittedName>
</protein>
<dbReference type="Gene3D" id="1.20.950.20">
    <property type="entry name" value="Transmembrane di-heme cytochromes, Chain C"/>
    <property type="match status" value="1"/>
</dbReference>
<dbReference type="GO" id="GO:0046872">
    <property type="term" value="F:metal ion binding"/>
    <property type="evidence" value="ECO:0007669"/>
    <property type="project" value="UniProtKB-KW"/>
</dbReference>
<dbReference type="GO" id="GO:0009055">
    <property type="term" value="F:electron transfer activity"/>
    <property type="evidence" value="ECO:0007669"/>
    <property type="project" value="InterPro"/>
</dbReference>
<keyword evidence="9 13" id="KW-1133">Transmembrane helix</keyword>
<evidence type="ECO:0000256" key="1">
    <source>
        <dbReference type="ARBA" id="ARBA00001970"/>
    </source>
</evidence>
<dbReference type="GO" id="GO:0022904">
    <property type="term" value="P:respiratory electron transport chain"/>
    <property type="evidence" value="ECO:0007669"/>
    <property type="project" value="InterPro"/>
</dbReference>
<sequence>MGTGVSVRRYSAVAILLHWASALGVLVLIGMGLTMTHAGLTPMRQFQLYQWHKSVGITVLALTLLRLAWRLFRRPPPFPPGMRAHERRAAGAAHGLLYLLLVGLPLTGWAVVSLSPFNIPTVLYGLVPWPHLPLAPLLPDAAAAEGVLKLVHACGAWLLTALLGLHVAAALRHHLFLRDDVLRRMLPGGGASTPPEPVESTR</sequence>
<evidence type="ECO:0000313" key="16">
    <source>
        <dbReference type="Proteomes" id="UP000441523"/>
    </source>
</evidence>
<evidence type="ECO:0000256" key="10">
    <source>
        <dbReference type="ARBA" id="ARBA00023004"/>
    </source>
</evidence>
<evidence type="ECO:0000256" key="5">
    <source>
        <dbReference type="ARBA" id="ARBA00022617"/>
    </source>
</evidence>
<evidence type="ECO:0000256" key="3">
    <source>
        <dbReference type="ARBA" id="ARBA00022448"/>
    </source>
</evidence>
<accession>A0A6N6MQ86</accession>
<dbReference type="SUPFAM" id="SSF81342">
    <property type="entry name" value="Transmembrane di-heme cytochromes"/>
    <property type="match status" value="1"/>
</dbReference>
<name>A0A6N6MQ86_9HYPH</name>
<keyword evidence="3" id="KW-0813">Transport</keyword>
<organism evidence="15 16">
    <name type="scientific">Methylobacterium planeticum</name>
    <dbReference type="NCBI Taxonomy" id="2615211"/>
    <lineage>
        <taxon>Bacteria</taxon>
        <taxon>Pseudomonadati</taxon>
        <taxon>Pseudomonadota</taxon>
        <taxon>Alphaproteobacteria</taxon>
        <taxon>Hyphomicrobiales</taxon>
        <taxon>Methylobacteriaceae</taxon>
        <taxon>Methylobacterium</taxon>
    </lineage>
</organism>
<dbReference type="GO" id="GO:0020037">
    <property type="term" value="F:heme binding"/>
    <property type="evidence" value="ECO:0007669"/>
    <property type="project" value="TreeGrafter"/>
</dbReference>
<keyword evidence="4" id="KW-1003">Cell membrane</keyword>
<feature type="transmembrane region" description="Helical" evidence="13">
    <location>
        <begin position="90"/>
        <end position="112"/>
    </location>
</feature>
<evidence type="ECO:0000256" key="4">
    <source>
        <dbReference type="ARBA" id="ARBA00022475"/>
    </source>
</evidence>
<comment type="subcellular location">
    <subcellularLocation>
        <location evidence="2">Cell membrane</location>
        <topology evidence="2">Multi-pass membrane protein</topology>
    </subcellularLocation>
</comment>
<keyword evidence="7" id="KW-0479">Metal-binding</keyword>
<dbReference type="GO" id="GO:0005886">
    <property type="term" value="C:plasma membrane"/>
    <property type="evidence" value="ECO:0007669"/>
    <property type="project" value="UniProtKB-SubCell"/>
</dbReference>
<keyword evidence="8" id="KW-0249">Electron transport</keyword>
<comment type="cofactor">
    <cofactor evidence="1">
        <name>heme b</name>
        <dbReference type="ChEBI" id="CHEBI:60344"/>
    </cofactor>
</comment>
<keyword evidence="5" id="KW-0349">Heme</keyword>
<dbReference type="Pfam" id="PF01292">
    <property type="entry name" value="Ni_hydr_CYTB"/>
    <property type="match status" value="1"/>
</dbReference>
<evidence type="ECO:0000256" key="7">
    <source>
        <dbReference type="ARBA" id="ARBA00022723"/>
    </source>
</evidence>
<evidence type="ECO:0000256" key="12">
    <source>
        <dbReference type="ARBA" id="ARBA00037975"/>
    </source>
</evidence>
<feature type="transmembrane region" description="Helical" evidence="13">
    <location>
        <begin position="12"/>
        <end position="31"/>
    </location>
</feature>
<keyword evidence="11 13" id="KW-0472">Membrane</keyword>